<sequence>MDWFKAKIEQLPQFSELLQKIEEGQTVQLKGLSGSLRAFVALQLNKAANRPLLYVASDLDSAEKMRDDLEFLGATRPFAFLPPLQFEPYDTVEPSPSLVRLRIEATQTFLEHDVWLCVTTPQALLESLPTPEEFVDLQLYLKKGLEISFEKLIPQLAELGLQRVEIVENVGEFSVRGGIVDAYVWNYDDPLRIEFFGNEIESMRFFDVISQRSIRPVEEATLLPNLQNGRLGAFVDQLLPDNTILFFEDQQLANTRVEQFLTRALQAFHDQQELGLDNPPPETMYLSPERWKSWNKKLT</sequence>
<dbReference type="Proteomes" id="UP000886111">
    <property type="component" value="Unassembled WGS sequence"/>
</dbReference>
<name>A0A7V5H2H6_CALAY</name>
<dbReference type="AlphaFoldDB" id="A0A7V5H2H6"/>
<dbReference type="InterPro" id="IPR004807">
    <property type="entry name" value="UvrB"/>
</dbReference>
<dbReference type="Gene3D" id="3.30.2060.10">
    <property type="entry name" value="Penicillin-binding protein 1b domain"/>
    <property type="match status" value="1"/>
</dbReference>
<dbReference type="GO" id="GO:0005524">
    <property type="term" value="F:ATP binding"/>
    <property type="evidence" value="ECO:0007669"/>
    <property type="project" value="UniProtKB-KW"/>
</dbReference>
<dbReference type="GO" id="GO:0016887">
    <property type="term" value="F:ATP hydrolysis activity"/>
    <property type="evidence" value="ECO:0007669"/>
    <property type="project" value="InterPro"/>
</dbReference>
<dbReference type="GO" id="GO:0009380">
    <property type="term" value="C:excinuclease repair complex"/>
    <property type="evidence" value="ECO:0007669"/>
    <property type="project" value="InterPro"/>
</dbReference>
<gene>
    <name evidence="4" type="ORF">ENL21_02725</name>
</gene>
<evidence type="ECO:0000313" key="4">
    <source>
        <dbReference type="EMBL" id="HHE54669.1"/>
    </source>
</evidence>
<feature type="non-terminal residue" evidence="4">
    <location>
        <position position="299"/>
    </location>
</feature>
<evidence type="ECO:0000256" key="1">
    <source>
        <dbReference type="ARBA" id="ARBA00022741"/>
    </source>
</evidence>
<evidence type="ECO:0000256" key="2">
    <source>
        <dbReference type="ARBA" id="ARBA00022840"/>
    </source>
</evidence>
<keyword evidence="2" id="KW-0067">ATP-binding</keyword>
<proteinExistence type="predicted"/>
<dbReference type="EMBL" id="DRTD01000197">
    <property type="protein sequence ID" value="HHE54669.1"/>
    <property type="molecule type" value="Genomic_DNA"/>
</dbReference>
<accession>A0A7V5H2H6</accession>
<keyword evidence="1" id="KW-0547">Nucleotide-binding</keyword>
<evidence type="ECO:0000259" key="3">
    <source>
        <dbReference type="Pfam" id="PF17757"/>
    </source>
</evidence>
<dbReference type="PANTHER" id="PTHR24029:SF1">
    <property type="entry name" value="TRANSCRIPTION-REPAIR-COUPLING FACTOR"/>
    <property type="match status" value="1"/>
</dbReference>
<dbReference type="GO" id="GO:0006289">
    <property type="term" value="P:nucleotide-excision repair"/>
    <property type="evidence" value="ECO:0007669"/>
    <property type="project" value="InterPro"/>
</dbReference>
<organism evidence="4">
    <name type="scientific">Caldithrix abyssi</name>
    <dbReference type="NCBI Taxonomy" id="187145"/>
    <lineage>
        <taxon>Bacteria</taxon>
        <taxon>Pseudomonadati</taxon>
        <taxon>Calditrichota</taxon>
        <taxon>Calditrichia</taxon>
        <taxon>Calditrichales</taxon>
        <taxon>Calditrichaceae</taxon>
        <taxon>Caldithrix</taxon>
    </lineage>
</organism>
<dbReference type="SUPFAM" id="SSF52540">
    <property type="entry name" value="P-loop containing nucleoside triphosphate hydrolases"/>
    <property type="match status" value="1"/>
</dbReference>
<dbReference type="PANTHER" id="PTHR24029">
    <property type="entry name" value="UVRABC SYSTEM PROTEIN B"/>
    <property type="match status" value="1"/>
</dbReference>
<dbReference type="InterPro" id="IPR027417">
    <property type="entry name" value="P-loop_NTPase"/>
</dbReference>
<protein>
    <recommendedName>
        <fullName evidence="3">UvrB interaction domain-containing protein</fullName>
    </recommendedName>
</protein>
<dbReference type="Pfam" id="PF17757">
    <property type="entry name" value="UvrB_inter"/>
    <property type="match status" value="1"/>
</dbReference>
<dbReference type="Gene3D" id="3.40.50.11180">
    <property type="match status" value="1"/>
</dbReference>
<dbReference type="GO" id="GO:0003677">
    <property type="term" value="F:DNA binding"/>
    <property type="evidence" value="ECO:0007669"/>
    <property type="project" value="InterPro"/>
</dbReference>
<reference evidence="4" key="1">
    <citation type="journal article" date="2020" name="mSystems">
        <title>Genome- and Community-Level Interaction Insights into Carbon Utilization and Element Cycling Functions of Hydrothermarchaeota in Hydrothermal Sediment.</title>
        <authorList>
            <person name="Zhou Z."/>
            <person name="Liu Y."/>
            <person name="Xu W."/>
            <person name="Pan J."/>
            <person name="Luo Z.H."/>
            <person name="Li M."/>
        </authorList>
    </citation>
    <scope>NUCLEOTIDE SEQUENCE [LARGE SCALE GENOMIC DNA]</scope>
    <source>
        <strain evidence="4">HyVt-76</strain>
    </source>
</reference>
<comment type="caution">
    <text evidence="4">The sequence shown here is derived from an EMBL/GenBank/DDBJ whole genome shotgun (WGS) entry which is preliminary data.</text>
</comment>
<feature type="domain" description="UvrB interaction" evidence="3">
    <location>
        <begin position="139"/>
        <end position="225"/>
    </location>
</feature>
<dbReference type="InterPro" id="IPR041471">
    <property type="entry name" value="UvrB_inter"/>
</dbReference>